<keyword evidence="2" id="KW-1185">Reference proteome</keyword>
<gene>
    <name evidence="1" type="ORF">L1987_05829</name>
</gene>
<evidence type="ECO:0000313" key="2">
    <source>
        <dbReference type="Proteomes" id="UP001056120"/>
    </source>
</evidence>
<accession>A0ACB9JWE9</accession>
<dbReference type="Proteomes" id="UP001056120">
    <property type="component" value="Linkage Group LG02"/>
</dbReference>
<comment type="caution">
    <text evidence="1">The sequence shown here is derived from an EMBL/GenBank/DDBJ whole genome shotgun (WGS) entry which is preliminary data.</text>
</comment>
<reference evidence="2" key="1">
    <citation type="journal article" date="2022" name="Mol. Ecol. Resour.">
        <title>The genomes of chicory, endive, great burdock and yacon provide insights into Asteraceae palaeo-polyploidization history and plant inulin production.</title>
        <authorList>
            <person name="Fan W."/>
            <person name="Wang S."/>
            <person name="Wang H."/>
            <person name="Wang A."/>
            <person name="Jiang F."/>
            <person name="Liu H."/>
            <person name="Zhao H."/>
            <person name="Xu D."/>
            <person name="Zhang Y."/>
        </authorList>
    </citation>
    <scope>NUCLEOTIDE SEQUENCE [LARGE SCALE GENOMIC DNA]</scope>
    <source>
        <strain evidence="2">cv. Yunnan</strain>
    </source>
</reference>
<dbReference type="EMBL" id="CM042019">
    <property type="protein sequence ID" value="KAI3824371.1"/>
    <property type="molecule type" value="Genomic_DNA"/>
</dbReference>
<name>A0ACB9JWE9_9ASTR</name>
<proteinExistence type="predicted"/>
<protein>
    <submittedName>
        <fullName evidence="1">Uncharacterized protein</fullName>
    </submittedName>
</protein>
<organism evidence="1 2">
    <name type="scientific">Smallanthus sonchifolius</name>
    <dbReference type="NCBI Taxonomy" id="185202"/>
    <lineage>
        <taxon>Eukaryota</taxon>
        <taxon>Viridiplantae</taxon>
        <taxon>Streptophyta</taxon>
        <taxon>Embryophyta</taxon>
        <taxon>Tracheophyta</taxon>
        <taxon>Spermatophyta</taxon>
        <taxon>Magnoliopsida</taxon>
        <taxon>eudicotyledons</taxon>
        <taxon>Gunneridae</taxon>
        <taxon>Pentapetalae</taxon>
        <taxon>asterids</taxon>
        <taxon>campanulids</taxon>
        <taxon>Asterales</taxon>
        <taxon>Asteraceae</taxon>
        <taxon>Asteroideae</taxon>
        <taxon>Heliantheae alliance</taxon>
        <taxon>Millerieae</taxon>
        <taxon>Smallanthus</taxon>
    </lineage>
</organism>
<reference evidence="1 2" key="2">
    <citation type="journal article" date="2022" name="Mol. Ecol. Resour.">
        <title>The genomes of chicory, endive, great burdock and yacon provide insights into Asteraceae paleo-polyploidization history and plant inulin production.</title>
        <authorList>
            <person name="Fan W."/>
            <person name="Wang S."/>
            <person name="Wang H."/>
            <person name="Wang A."/>
            <person name="Jiang F."/>
            <person name="Liu H."/>
            <person name="Zhao H."/>
            <person name="Xu D."/>
            <person name="Zhang Y."/>
        </authorList>
    </citation>
    <scope>NUCLEOTIDE SEQUENCE [LARGE SCALE GENOMIC DNA]</scope>
    <source>
        <strain evidence="2">cv. Yunnan</strain>
        <tissue evidence="1">Leaves</tissue>
    </source>
</reference>
<sequence length="116" mass="13199">MNPRGDNGFRLTIEVENLEVIKLVQGNLKVILRENACNMKTAKKSENLEMVNENLGMVDGMLMIVLEEEEGKSESNAVVVAGDGNSMKQETKMIKKTRCFLEFMIGFLEFMMEKFE</sequence>
<evidence type="ECO:0000313" key="1">
    <source>
        <dbReference type="EMBL" id="KAI3824371.1"/>
    </source>
</evidence>